<keyword evidence="3" id="KW-1185">Reference proteome</keyword>
<accession>A0ABP8CZ36</accession>
<gene>
    <name evidence="2" type="ORF">GCM10022255_010420</name>
</gene>
<dbReference type="EMBL" id="BAABAT010000002">
    <property type="protein sequence ID" value="GAA4244997.1"/>
    <property type="molecule type" value="Genomic_DNA"/>
</dbReference>
<evidence type="ECO:0008006" key="4">
    <source>
        <dbReference type="Google" id="ProtNLM"/>
    </source>
</evidence>
<proteinExistence type="predicted"/>
<evidence type="ECO:0000313" key="3">
    <source>
        <dbReference type="Proteomes" id="UP001500620"/>
    </source>
</evidence>
<keyword evidence="1" id="KW-0472">Membrane</keyword>
<evidence type="ECO:0000313" key="2">
    <source>
        <dbReference type="EMBL" id="GAA4244997.1"/>
    </source>
</evidence>
<reference evidence="3" key="1">
    <citation type="journal article" date="2019" name="Int. J. Syst. Evol. Microbiol.">
        <title>The Global Catalogue of Microorganisms (GCM) 10K type strain sequencing project: providing services to taxonomists for standard genome sequencing and annotation.</title>
        <authorList>
            <consortium name="The Broad Institute Genomics Platform"/>
            <consortium name="The Broad Institute Genome Sequencing Center for Infectious Disease"/>
            <person name="Wu L."/>
            <person name="Ma J."/>
        </authorList>
    </citation>
    <scope>NUCLEOTIDE SEQUENCE [LARGE SCALE GENOMIC DNA]</scope>
    <source>
        <strain evidence="3">JCM 17441</strain>
    </source>
</reference>
<dbReference type="Proteomes" id="UP001500620">
    <property type="component" value="Unassembled WGS sequence"/>
</dbReference>
<keyword evidence="1" id="KW-0812">Transmembrane</keyword>
<evidence type="ECO:0000256" key="1">
    <source>
        <dbReference type="SAM" id="Phobius"/>
    </source>
</evidence>
<sequence length="192" mass="21234">MSKTDVAGGPSSVRRRRRRRRVVMAVLAVVLAGVSVLTAHLFIWPDLPPLPQRADVIVQLGGPGNRRPVALDLARQGRAPLVAISVSDAEIDTSWCHKGRLDNVPVLCFHSDPFTTRGEARDIARMAEQHGWRSVILVTTPDQASRATLRLSRCFTGNIFVATARLPWYQWPTQIAYQYGATVKAHTVETTC</sequence>
<protein>
    <recommendedName>
        <fullName evidence="4">YdcF family protein</fullName>
    </recommendedName>
</protein>
<comment type="caution">
    <text evidence="2">The sequence shown here is derived from an EMBL/GenBank/DDBJ whole genome shotgun (WGS) entry which is preliminary data.</text>
</comment>
<organism evidence="2 3">
    <name type="scientific">Dactylosporangium darangshiense</name>
    <dbReference type="NCBI Taxonomy" id="579108"/>
    <lineage>
        <taxon>Bacteria</taxon>
        <taxon>Bacillati</taxon>
        <taxon>Actinomycetota</taxon>
        <taxon>Actinomycetes</taxon>
        <taxon>Micromonosporales</taxon>
        <taxon>Micromonosporaceae</taxon>
        <taxon>Dactylosporangium</taxon>
    </lineage>
</organism>
<name>A0ABP8CZ36_9ACTN</name>
<keyword evidence="1" id="KW-1133">Transmembrane helix</keyword>
<feature type="transmembrane region" description="Helical" evidence="1">
    <location>
        <begin position="22"/>
        <end position="44"/>
    </location>
</feature>
<dbReference type="RefSeq" id="WP_345121778.1">
    <property type="nucleotide sequence ID" value="NZ_BAABAT010000002.1"/>
</dbReference>